<feature type="region of interest" description="Disordered" evidence="1">
    <location>
        <begin position="1"/>
        <end position="24"/>
    </location>
</feature>
<dbReference type="EMBL" id="CAJNRE010005357">
    <property type="protein sequence ID" value="CAF2044005.1"/>
    <property type="molecule type" value="Genomic_DNA"/>
</dbReference>
<dbReference type="EMBL" id="CAJOBH010098495">
    <property type="protein sequence ID" value="CAF4600979.1"/>
    <property type="molecule type" value="Genomic_DNA"/>
</dbReference>
<evidence type="ECO:0000313" key="3">
    <source>
        <dbReference type="EMBL" id="CAF2044005.1"/>
    </source>
</evidence>
<dbReference type="EMBL" id="CAJOBI010349035">
    <property type="protein sequence ID" value="CAF5219942.1"/>
    <property type="molecule type" value="Genomic_DNA"/>
</dbReference>
<reference evidence="3" key="1">
    <citation type="submission" date="2021-02" db="EMBL/GenBank/DDBJ databases">
        <authorList>
            <person name="Nowell W R."/>
        </authorList>
    </citation>
    <scope>NUCLEOTIDE SEQUENCE</scope>
</reference>
<dbReference type="Proteomes" id="UP000663856">
    <property type="component" value="Unassembled WGS sequence"/>
</dbReference>
<evidence type="ECO:0000313" key="4">
    <source>
        <dbReference type="EMBL" id="CAF2106466.1"/>
    </source>
</evidence>
<comment type="caution">
    <text evidence="3">The sequence shown here is derived from an EMBL/GenBank/DDBJ whole genome shotgun (WGS) entry which is preliminary data.</text>
</comment>
<dbReference type="Proteomes" id="UP000663855">
    <property type="component" value="Unassembled WGS sequence"/>
</dbReference>
<organism evidence="3 7">
    <name type="scientific">Rotaria magnacalcarata</name>
    <dbReference type="NCBI Taxonomy" id="392030"/>
    <lineage>
        <taxon>Eukaryota</taxon>
        <taxon>Metazoa</taxon>
        <taxon>Spiralia</taxon>
        <taxon>Gnathifera</taxon>
        <taxon>Rotifera</taxon>
        <taxon>Eurotatoria</taxon>
        <taxon>Bdelloidea</taxon>
        <taxon>Philodinida</taxon>
        <taxon>Philodinidae</taxon>
        <taxon>Rotaria</taxon>
    </lineage>
</organism>
<evidence type="ECO:0000313" key="6">
    <source>
        <dbReference type="EMBL" id="CAF5219942.1"/>
    </source>
</evidence>
<sequence>MNSSSIYSSPLSSSYSSPSPPFSKSPPIMNSTCVSSTSVVNHSTSTTSTSGASVTPRSIVKAKRSLVWRYFKLTKNDLLNFECVLCSSMNFLS</sequence>
<feature type="compositionally biased region" description="Low complexity" evidence="1">
    <location>
        <begin position="1"/>
        <end position="17"/>
    </location>
</feature>
<dbReference type="EMBL" id="CAJNRF010008977">
    <property type="protein sequence ID" value="CAF2106466.1"/>
    <property type="molecule type" value="Genomic_DNA"/>
</dbReference>
<dbReference type="EMBL" id="CAJNOV010019009">
    <property type="protein sequence ID" value="CAF1626610.1"/>
    <property type="molecule type" value="Genomic_DNA"/>
</dbReference>
<evidence type="ECO:0000256" key="1">
    <source>
        <dbReference type="SAM" id="MobiDB-lite"/>
    </source>
</evidence>
<dbReference type="Proteomes" id="UP000676336">
    <property type="component" value="Unassembled WGS sequence"/>
</dbReference>
<evidence type="ECO:0000313" key="7">
    <source>
        <dbReference type="Proteomes" id="UP000663824"/>
    </source>
</evidence>
<gene>
    <name evidence="5" type="ORF">BYL167_LOCUS40127</name>
    <name evidence="2" type="ORF">CJN711_LOCUS38767</name>
    <name evidence="3" type="ORF">MBJ925_LOCUS11841</name>
    <name evidence="6" type="ORF">SMN809_LOCUS81655</name>
    <name evidence="4" type="ORF">WKI299_LOCUS21437</name>
</gene>
<evidence type="ECO:0000313" key="5">
    <source>
        <dbReference type="EMBL" id="CAF4600979.1"/>
    </source>
</evidence>
<proteinExistence type="predicted"/>
<dbReference type="Proteomes" id="UP000681967">
    <property type="component" value="Unassembled WGS sequence"/>
</dbReference>
<dbReference type="Proteomes" id="UP000663824">
    <property type="component" value="Unassembled WGS sequence"/>
</dbReference>
<dbReference type="AlphaFoldDB" id="A0A816P438"/>
<evidence type="ECO:0000313" key="2">
    <source>
        <dbReference type="EMBL" id="CAF1626610.1"/>
    </source>
</evidence>
<protein>
    <submittedName>
        <fullName evidence="3">Uncharacterized protein</fullName>
    </submittedName>
</protein>
<accession>A0A816P438</accession>
<name>A0A816P438_9BILA</name>